<comment type="subcellular location">
    <subcellularLocation>
        <location evidence="1">Cell membrane</location>
        <topology evidence="1">Peripheral membrane protein</topology>
    </subcellularLocation>
</comment>
<dbReference type="GO" id="GO:0005524">
    <property type="term" value="F:ATP binding"/>
    <property type="evidence" value="ECO:0007669"/>
    <property type="project" value="UniProtKB-KW"/>
</dbReference>
<evidence type="ECO:0000256" key="2">
    <source>
        <dbReference type="ARBA" id="ARBA00022448"/>
    </source>
</evidence>
<evidence type="ECO:0000256" key="1">
    <source>
        <dbReference type="ARBA" id="ARBA00004202"/>
    </source>
</evidence>
<name>A0A2N3L0F5_9PROT</name>
<dbReference type="PANTHER" id="PTHR43790">
    <property type="entry name" value="CARBOHYDRATE TRANSPORT ATP-BINDING PROTEIN MG119-RELATED"/>
    <property type="match status" value="1"/>
</dbReference>
<evidence type="ECO:0000256" key="8">
    <source>
        <dbReference type="ARBA" id="ARBA00022967"/>
    </source>
</evidence>
<accession>A0A2N3L0F5</accession>
<keyword evidence="5" id="KW-0677">Repeat</keyword>
<dbReference type="CDD" id="cd03215">
    <property type="entry name" value="ABC_Carb_Monos_II"/>
    <property type="match status" value="1"/>
</dbReference>
<keyword evidence="8" id="KW-1278">Translocase</keyword>
<keyword evidence="7 11" id="KW-0067">ATP-binding</keyword>
<dbReference type="CDD" id="cd03216">
    <property type="entry name" value="ABC_Carb_Monos_I"/>
    <property type="match status" value="1"/>
</dbReference>
<dbReference type="AlphaFoldDB" id="A0A2N3L0F5"/>
<dbReference type="PANTHER" id="PTHR43790:SF9">
    <property type="entry name" value="GALACTOFURANOSE TRANSPORTER ATP-BINDING PROTEIN YTFR"/>
    <property type="match status" value="1"/>
</dbReference>
<dbReference type="InterPro" id="IPR003439">
    <property type="entry name" value="ABC_transporter-like_ATP-bd"/>
</dbReference>
<evidence type="ECO:0000256" key="7">
    <source>
        <dbReference type="ARBA" id="ARBA00022840"/>
    </source>
</evidence>
<dbReference type="PROSITE" id="PS50893">
    <property type="entry name" value="ABC_TRANSPORTER_2"/>
    <property type="match status" value="2"/>
</dbReference>
<keyword evidence="6" id="KW-0547">Nucleotide-binding</keyword>
<keyword evidence="4" id="KW-0762">Sugar transport</keyword>
<dbReference type="EMBL" id="NXGX01000017">
    <property type="protein sequence ID" value="PKR56291.1"/>
    <property type="molecule type" value="Genomic_DNA"/>
</dbReference>
<evidence type="ECO:0000256" key="6">
    <source>
        <dbReference type="ARBA" id="ARBA00022741"/>
    </source>
</evidence>
<dbReference type="InterPro" id="IPR027417">
    <property type="entry name" value="P-loop_NTPase"/>
</dbReference>
<dbReference type="SUPFAM" id="SSF52540">
    <property type="entry name" value="P-loop containing nucleoside triphosphate hydrolases"/>
    <property type="match status" value="2"/>
</dbReference>
<dbReference type="InterPro" id="IPR003593">
    <property type="entry name" value="AAA+_ATPase"/>
</dbReference>
<keyword evidence="2" id="KW-0813">Transport</keyword>
<dbReference type="Gene3D" id="3.40.50.300">
    <property type="entry name" value="P-loop containing nucleotide triphosphate hydrolases"/>
    <property type="match status" value="2"/>
</dbReference>
<comment type="caution">
    <text evidence="11">The sequence shown here is derived from an EMBL/GenBank/DDBJ whole genome shotgun (WGS) entry which is preliminary data.</text>
</comment>
<dbReference type="GO" id="GO:0016887">
    <property type="term" value="F:ATP hydrolysis activity"/>
    <property type="evidence" value="ECO:0007669"/>
    <property type="project" value="InterPro"/>
</dbReference>
<dbReference type="SMART" id="SM00382">
    <property type="entry name" value="AAA"/>
    <property type="match status" value="2"/>
</dbReference>
<feature type="domain" description="ABC transporter" evidence="10">
    <location>
        <begin position="268"/>
        <end position="504"/>
    </location>
</feature>
<evidence type="ECO:0000259" key="10">
    <source>
        <dbReference type="PROSITE" id="PS50893"/>
    </source>
</evidence>
<dbReference type="InterPro" id="IPR050107">
    <property type="entry name" value="ABC_carbohydrate_import_ATPase"/>
</dbReference>
<organism evidence="11 12">
    <name type="scientific">Thalassospira lohafexi</name>
    <dbReference type="NCBI Taxonomy" id="744227"/>
    <lineage>
        <taxon>Bacteria</taxon>
        <taxon>Pseudomonadati</taxon>
        <taxon>Pseudomonadota</taxon>
        <taxon>Alphaproteobacteria</taxon>
        <taxon>Rhodospirillales</taxon>
        <taxon>Thalassospiraceae</taxon>
        <taxon>Thalassospira</taxon>
    </lineage>
</organism>
<evidence type="ECO:0000313" key="12">
    <source>
        <dbReference type="Proteomes" id="UP000233332"/>
    </source>
</evidence>
<dbReference type="FunFam" id="3.40.50.300:FF:000127">
    <property type="entry name" value="Ribose import ATP-binding protein RbsA"/>
    <property type="match status" value="1"/>
</dbReference>
<keyword evidence="12" id="KW-1185">Reference proteome</keyword>
<evidence type="ECO:0000256" key="9">
    <source>
        <dbReference type="ARBA" id="ARBA00023136"/>
    </source>
</evidence>
<reference evidence="11 12" key="1">
    <citation type="submission" date="2017-09" db="EMBL/GenBank/DDBJ databases">
        <title>Biodiversity and function of Thalassospira species in the particle-attached aromatic-hydrocarbon-degrading consortia from the surface seawater of the China South Sea.</title>
        <authorList>
            <person name="Dong C."/>
            <person name="Lai Q."/>
            <person name="Shao Z."/>
        </authorList>
    </citation>
    <scope>NUCLEOTIDE SEQUENCE [LARGE SCALE GENOMIC DNA]</scope>
    <source>
        <strain evidence="11 12">139Z-12</strain>
    </source>
</reference>
<protein>
    <submittedName>
        <fullName evidence="11">Sugar ABC transporter ATP-binding protein</fullName>
    </submittedName>
</protein>
<sequence>MAQATQPQQTGKTVLSVRGAGKFFPGVKALQDVDFDLHEGEIHALLGENGAGKSTLIKVITGVHPRDAGSVTLNGTEIHPNHPGDAQALGISTVFQEVNLIPTLSVAENLMLERQTRKFGLIAWKKTDEDAKAALEILGLDIDIHRPLGSYSVAIQQLVAIARAVALDARVLILDEPTASLDAEEIKSLFRIMRDLKAKGLGIVFVTHFLDQVYAVTDRITVLRNGELVGTFVTKELEQIDLINHMLGHELAEVSAHRHQDEGNYTGPKREIQVKNLGKKRVLEPVSLDLQAGEIVGLAGLLGSGRTELSELIFGTQRADSGLVFMDGEPVMLRSPRHAIRAGFGLCPEDRKQDGIVAELSVRENIMLALQGRRGWLRPIPRAEQQQLADKMIKALGIATPDSEKPVGQLSGGNQQKVILARWLVSKPLLLILDEPTRGIDVGAHADIIKLIKELCDEGLALLVASSELDEIVAFADRVAVMRDREKVSELTGAEITQENIIEAIAR</sequence>
<dbReference type="RefSeq" id="WP_101305043.1">
    <property type="nucleotide sequence ID" value="NZ_NXGX01000017.1"/>
</dbReference>
<dbReference type="InterPro" id="IPR017871">
    <property type="entry name" value="ABC_transporter-like_CS"/>
</dbReference>
<evidence type="ECO:0000256" key="5">
    <source>
        <dbReference type="ARBA" id="ARBA00022737"/>
    </source>
</evidence>
<keyword evidence="3" id="KW-1003">Cell membrane</keyword>
<dbReference type="Pfam" id="PF00005">
    <property type="entry name" value="ABC_tran"/>
    <property type="match status" value="2"/>
</dbReference>
<evidence type="ECO:0000313" key="11">
    <source>
        <dbReference type="EMBL" id="PKR56291.1"/>
    </source>
</evidence>
<gene>
    <name evidence="11" type="ORF">COO92_21780</name>
</gene>
<dbReference type="PROSITE" id="PS00211">
    <property type="entry name" value="ABC_TRANSPORTER_1"/>
    <property type="match status" value="1"/>
</dbReference>
<dbReference type="Proteomes" id="UP000233332">
    <property type="component" value="Unassembled WGS sequence"/>
</dbReference>
<dbReference type="GO" id="GO:0005886">
    <property type="term" value="C:plasma membrane"/>
    <property type="evidence" value="ECO:0007669"/>
    <property type="project" value="UniProtKB-SubCell"/>
</dbReference>
<evidence type="ECO:0000256" key="3">
    <source>
        <dbReference type="ARBA" id="ARBA00022475"/>
    </source>
</evidence>
<feature type="domain" description="ABC transporter" evidence="10">
    <location>
        <begin position="15"/>
        <end position="250"/>
    </location>
</feature>
<proteinExistence type="predicted"/>
<evidence type="ECO:0000256" key="4">
    <source>
        <dbReference type="ARBA" id="ARBA00022597"/>
    </source>
</evidence>
<keyword evidence="9" id="KW-0472">Membrane</keyword>